<evidence type="ECO:0000313" key="2">
    <source>
        <dbReference type="Proteomes" id="UP000075260"/>
    </source>
</evidence>
<evidence type="ECO:0008006" key="3">
    <source>
        <dbReference type="Google" id="ProtNLM"/>
    </source>
</evidence>
<comment type="caution">
    <text evidence="1">The sequence shown here is derived from an EMBL/GenBank/DDBJ whole genome shotgun (WGS) entry which is preliminary data.</text>
</comment>
<evidence type="ECO:0000313" key="1">
    <source>
        <dbReference type="EMBL" id="KYF71884.1"/>
    </source>
</evidence>
<dbReference type="EMBL" id="JEMA01000306">
    <property type="protein sequence ID" value="KYF71884.1"/>
    <property type="molecule type" value="Genomic_DNA"/>
</dbReference>
<dbReference type="Proteomes" id="UP000075260">
    <property type="component" value="Unassembled WGS sequence"/>
</dbReference>
<sequence length="437" mass="48102">MHTPNAAAAPCAPVRRFLAYMFPNGHHMPEHKPEGAGAGNQWKLPPMLASMEDLKSELVFVSGLENQHRRKEFGDHAIGCGALLTARKPTKNKPFTNSSVDQIIADAQQGCARIPSLQLGTHDAGPSDQFGTYYTRSISWRGPVVKNDDGSMSFPAGEATPLGKEIDAQRAFDRLFAGSDPGASAAQAEMRRALRKSVLDAVVPHGGWLQTRLNPADRAKVDQLFTGIRELERDIAASGMGPTCSPPPEPTNVKDFQQKLDFLHTLMAIAFQCDLTRVITFMMGDALSNRNLGFIDDVERLGGDAGDHSVSHHSGQDGLVKKFRAMTLWKMEQIAAFLRKLRDLTDFDDQPLLNNTLVWINSEIADGNLHNHDDKPILLAGRLGGLVTTDRHVRFPTSRDYSKVKTYGDFFITLLGLYGVRVNEFGNDGKEAIVWQS</sequence>
<protein>
    <recommendedName>
        <fullName evidence="3">DUF1552 domain-containing protein</fullName>
    </recommendedName>
</protein>
<organism evidence="1 2">
    <name type="scientific">Sorangium cellulosum</name>
    <name type="common">Polyangium cellulosum</name>
    <dbReference type="NCBI Taxonomy" id="56"/>
    <lineage>
        <taxon>Bacteria</taxon>
        <taxon>Pseudomonadati</taxon>
        <taxon>Myxococcota</taxon>
        <taxon>Polyangia</taxon>
        <taxon>Polyangiales</taxon>
        <taxon>Polyangiaceae</taxon>
        <taxon>Sorangium</taxon>
    </lineage>
</organism>
<accession>A0A150QV76</accession>
<dbReference type="AlphaFoldDB" id="A0A150QV76"/>
<gene>
    <name evidence="1" type="ORF">BE15_13035</name>
</gene>
<dbReference type="InterPro" id="IPR011447">
    <property type="entry name" value="DUF1552"/>
</dbReference>
<name>A0A150QV76_SORCE</name>
<reference evidence="1 2" key="1">
    <citation type="submission" date="2014-02" db="EMBL/GenBank/DDBJ databases">
        <title>The small core and large imbalanced accessory genome model reveals a collaborative survival strategy of Sorangium cellulosum strains in nature.</title>
        <authorList>
            <person name="Han K."/>
            <person name="Peng R."/>
            <person name="Blom J."/>
            <person name="Li Y.-Z."/>
        </authorList>
    </citation>
    <scope>NUCLEOTIDE SEQUENCE [LARGE SCALE GENOMIC DNA]</scope>
    <source>
        <strain evidence="1 2">So0008-312</strain>
    </source>
</reference>
<dbReference type="Pfam" id="PF07586">
    <property type="entry name" value="HXXSHH"/>
    <property type="match status" value="1"/>
</dbReference>
<proteinExistence type="predicted"/>